<feature type="compositionally biased region" description="Polar residues" evidence="1">
    <location>
        <begin position="1025"/>
        <end position="1034"/>
    </location>
</feature>
<feature type="transmembrane region" description="Helical" evidence="2">
    <location>
        <begin position="770"/>
        <end position="789"/>
    </location>
</feature>
<reference evidence="4 5" key="1">
    <citation type="submission" date="2019-01" db="EMBL/GenBank/DDBJ databases">
        <title>Genome sequencing of the rare red list fungi Fomitopsis rosea.</title>
        <authorList>
            <person name="Buettner E."/>
            <person name="Kellner H."/>
        </authorList>
    </citation>
    <scope>NUCLEOTIDE SEQUENCE [LARGE SCALE GENOMIC DNA]</scope>
    <source>
        <strain evidence="4 5">DSM 105464</strain>
    </source>
</reference>
<name>A0A4Y9XZB1_9APHY</name>
<keyword evidence="2" id="KW-1133">Transmembrane helix</keyword>
<dbReference type="EMBL" id="SEKV01000592">
    <property type="protein sequence ID" value="TFY55425.1"/>
    <property type="molecule type" value="Genomic_DNA"/>
</dbReference>
<feature type="region of interest" description="Disordered" evidence="1">
    <location>
        <begin position="1005"/>
        <end position="1083"/>
    </location>
</feature>
<feature type="transmembrane region" description="Helical" evidence="2">
    <location>
        <begin position="307"/>
        <end position="329"/>
    </location>
</feature>
<feature type="domain" description="DUF6535" evidence="3">
    <location>
        <begin position="199"/>
        <end position="390"/>
    </location>
</feature>
<feature type="region of interest" description="Disordered" evidence="1">
    <location>
        <begin position="111"/>
        <end position="190"/>
    </location>
</feature>
<feature type="transmembrane region" description="Helical" evidence="2">
    <location>
        <begin position="370"/>
        <end position="390"/>
    </location>
</feature>
<feature type="transmembrane region" description="Helical" evidence="2">
    <location>
        <begin position="223"/>
        <end position="244"/>
    </location>
</feature>
<protein>
    <recommendedName>
        <fullName evidence="3">DUF6535 domain-containing protein</fullName>
    </recommendedName>
</protein>
<feature type="compositionally biased region" description="Polar residues" evidence="1">
    <location>
        <begin position="1051"/>
        <end position="1074"/>
    </location>
</feature>
<evidence type="ECO:0000256" key="2">
    <source>
        <dbReference type="SAM" id="Phobius"/>
    </source>
</evidence>
<proteinExistence type="predicted"/>
<evidence type="ECO:0000259" key="3">
    <source>
        <dbReference type="Pfam" id="PF20153"/>
    </source>
</evidence>
<dbReference type="Pfam" id="PF20153">
    <property type="entry name" value="DUF6535"/>
    <property type="match status" value="1"/>
</dbReference>
<sequence length="1083" mass="119949">MYGWTQECGFYMLGYTPSVSNSKAQIIQATRSTQPGRQSTAVNALKWEVEAGPTLAGAACQYALQTGVDYLCPECLYGPGRVYPSPGVASSLSTDLTVVVFARTNTAIMDAGSSEQAKQRKESPASNGKDTTSLPESSVHPGRSEAQTSATPTEARPSVHPGRSEAQTSAAPTEDTKLGDVPIQEATNKKSNNDLTEAWSTLAKEAWSHEKERIERWRNEIDALLVFAGLFSAVVTAFVAQYYAVLLPAPDFNTNILQQQMLILERISSQLGAPGSAASITGSALATSMGSLPSSSSPSTPPPPPRWIATLWFISLVFSLSAASVALAINQWLNFHVERTALRSAPQKVWTWRLRRDAIDRWKVESMVSLLPCLLQIALVLFLVGIIGYLQEIGADITIPSMVFIGILFLFLVITSTLPALVEYSPHKSLQAWWICQACQWTQWTAYWVLLQVLRIISPRRRHADADADADVGPNLFVEVEQSRASIWMDKARTHLAHRQASLRTLIETPNWRVHEQLCLRRLLTDQSRRVDMALFPYMYRMTTDMDVLYAMQVCLSNVSLSLAVTEAFEIGKARTMVLSTQEKHRRGYADISQDGPVLSTGTLSDQTQYDTLDSTVTALIGRMVFETYTRTKEPSDLEKKLGEKRYQFDILAGLVRAMPVGDGIDLCMTLFKFVRDNLSVSDRAPVVLDVIREIYLPVDFIAEQKDYTQVEVVQQARQNGYAPCTKLYRLRSQGKSLISRIGEGLRLKSKVDWECLIGAVRAVYDTKDAAAIMQITTIVLAICMISVMEKKALPSVIRTYLHTMLAQYEAHLADLRREDMQEALENLPTAAIYGFDWVFDSVIPWTKFLFNLPTPDTRHMFLESVNRIARRLQWLLECDVWTPPKTVRGFRVNLQAWVANTKKRLPSAEGDLDGRLACAESPTSALWPLRRHIRATPTHVPQVETQRRGHGPLLNARNIMSVLRDVWHRNDESAAHGPDVDVEKQDVALPIADASNRTAAIAPAVEGSPAASTTVDGLEEGSGAAQTGQSPPLQDNRAQEADMAEDNLPVASNAQTHPSGHSRVLTRTAQSADNSDHGRPSC</sequence>
<organism evidence="4 5">
    <name type="scientific">Rhodofomes roseus</name>
    <dbReference type="NCBI Taxonomy" id="34475"/>
    <lineage>
        <taxon>Eukaryota</taxon>
        <taxon>Fungi</taxon>
        <taxon>Dikarya</taxon>
        <taxon>Basidiomycota</taxon>
        <taxon>Agaricomycotina</taxon>
        <taxon>Agaricomycetes</taxon>
        <taxon>Polyporales</taxon>
        <taxon>Rhodofomes</taxon>
    </lineage>
</organism>
<evidence type="ECO:0000313" key="4">
    <source>
        <dbReference type="EMBL" id="TFY55425.1"/>
    </source>
</evidence>
<dbReference type="Proteomes" id="UP000298390">
    <property type="component" value="Unassembled WGS sequence"/>
</dbReference>
<evidence type="ECO:0000256" key="1">
    <source>
        <dbReference type="SAM" id="MobiDB-lite"/>
    </source>
</evidence>
<comment type="caution">
    <text evidence="4">The sequence shown here is derived from an EMBL/GenBank/DDBJ whole genome shotgun (WGS) entry which is preliminary data.</text>
</comment>
<accession>A0A4Y9XZB1</accession>
<keyword evidence="2" id="KW-0812">Transmembrane</keyword>
<evidence type="ECO:0000313" key="5">
    <source>
        <dbReference type="Proteomes" id="UP000298390"/>
    </source>
</evidence>
<gene>
    <name evidence="4" type="ORF">EVJ58_g8258</name>
</gene>
<dbReference type="AlphaFoldDB" id="A0A4Y9XZB1"/>
<feature type="transmembrane region" description="Helical" evidence="2">
    <location>
        <begin position="402"/>
        <end position="422"/>
    </location>
</feature>
<dbReference type="InterPro" id="IPR045338">
    <property type="entry name" value="DUF6535"/>
</dbReference>
<feature type="compositionally biased region" description="Polar residues" evidence="1">
    <location>
        <begin position="124"/>
        <end position="136"/>
    </location>
</feature>
<keyword evidence="2" id="KW-0472">Membrane</keyword>